<accession>A0A3B0US11</accession>
<dbReference type="AlphaFoldDB" id="A0A3B0US11"/>
<dbReference type="Gene3D" id="3.90.1570.10">
    <property type="entry name" value="tt1808, chain A"/>
    <property type="match status" value="1"/>
</dbReference>
<dbReference type="InterPro" id="IPR012296">
    <property type="entry name" value="Nuclease_put_TT1808"/>
</dbReference>
<dbReference type="Pfam" id="PF05685">
    <property type="entry name" value="Uma2"/>
    <property type="match status" value="1"/>
</dbReference>
<protein>
    <recommendedName>
        <fullName evidence="1">Putative restriction endonuclease domain-containing protein</fullName>
    </recommendedName>
</protein>
<name>A0A3B0US11_9ZZZZ</name>
<dbReference type="SUPFAM" id="SSF52980">
    <property type="entry name" value="Restriction endonuclease-like"/>
    <property type="match status" value="1"/>
</dbReference>
<dbReference type="EMBL" id="UOEU01000297">
    <property type="protein sequence ID" value="VAW31850.1"/>
    <property type="molecule type" value="Genomic_DNA"/>
</dbReference>
<dbReference type="PANTHER" id="PTHR34107:SF1">
    <property type="entry name" value="SLL0198 PROTEIN"/>
    <property type="match status" value="1"/>
</dbReference>
<evidence type="ECO:0000259" key="1">
    <source>
        <dbReference type="Pfam" id="PF05685"/>
    </source>
</evidence>
<dbReference type="PANTHER" id="PTHR34107">
    <property type="entry name" value="SLL0198 PROTEIN-RELATED"/>
    <property type="match status" value="1"/>
</dbReference>
<evidence type="ECO:0000313" key="2">
    <source>
        <dbReference type="EMBL" id="VAW31850.1"/>
    </source>
</evidence>
<proteinExistence type="predicted"/>
<organism evidence="2">
    <name type="scientific">hydrothermal vent metagenome</name>
    <dbReference type="NCBI Taxonomy" id="652676"/>
    <lineage>
        <taxon>unclassified sequences</taxon>
        <taxon>metagenomes</taxon>
        <taxon>ecological metagenomes</taxon>
    </lineage>
</organism>
<sequence length="182" mass="20099">MLTKEKQMTAEELAKLPPEQNRGELIRGEFFSMSPAGHSHGSIASNILSFIAVFVREHRLGKTYAAETGFLLTKNPDTVRAPDAAFVRAERLASQPAVGFFDGPPDLAVEVISPSETINDVESKVIDYLEAGTELIWLIYPRIQTVTIYRSLTDVEILTIDDLLDGGKLLSGFSVSLREIFE</sequence>
<dbReference type="InterPro" id="IPR008538">
    <property type="entry name" value="Uma2"/>
</dbReference>
<reference evidence="2" key="1">
    <citation type="submission" date="2018-06" db="EMBL/GenBank/DDBJ databases">
        <authorList>
            <person name="Zhirakovskaya E."/>
        </authorList>
    </citation>
    <scope>NUCLEOTIDE SEQUENCE</scope>
</reference>
<dbReference type="CDD" id="cd06260">
    <property type="entry name" value="DUF820-like"/>
    <property type="match status" value="1"/>
</dbReference>
<feature type="domain" description="Putative restriction endonuclease" evidence="1">
    <location>
        <begin position="11"/>
        <end position="177"/>
    </location>
</feature>
<gene>
    <name evidence="2" type="ORF">MNBD_CHLOROFLEXI01-4211</name>
</gene>
<dbReference type="InterPro" id="IPR011335">
    <property type="entry name" value="Restrct_endonuc-II-like"/>
</dbReference>